<evidence type="ECO:0000313" key="1">
    <source>
        <dbReference type="EMBL" id="UJO17793.1"/>
    </source>
</evidence>
<dbReference type="EMBL" id="CP090167">
    <property type="protein sequence ID" value="UJO17793.1"/>
    <property type="molecule type" value="Genomic_DNA"/>
</dbReference>
<name>A0A9Q8LI28_PASFU</name>
<dbReference type="Proteomes" id="UP000756132">
    <property type="component" value="Chromosome 5"/>
</dbReference>
<dbReference type="OrthoDB" id="3648637at2759"/>
<reference evidence="1" key="2">
    <citation type="journal article" date="2022" name="Microb. Genom.">
        <title>A chromosome-scale genome assembly of the tomato pathogen Cladosporium fulvum reveals a compartmentalized genome architecture and the presence of a dispensable chromosome.</title>
        <authorList>
            <person name="Zaccaron A.Z."/>
            <person name="Chen L.H."/>
            <person name="Samaras A."/>
            <person name="Stergiopoulos I."/>
        </authorList>
    </citation>
    <scope>NUCLEOTIDE SEQUENCE</scope>
    <source>
        <strain evidence="1">Race5_Kim</strain>
    </source>
</reference>
<proteinExistence type="predicted"/>
<keyword evidence="2" id="KW-1185">Reference proteome</keyword>
<dbReference type="KEGG" id="ffu:CLAFUR5_05959"/>
<protein>
    <submittedName>
        <fullName evidence="1">Uncharacterized protein</fullName>
    </submittedName>
</protein>
<reference evidence="1" key="1">
    <citation type="submission" date="2021-12" db="EMBL/GenBank/DDBJ databases">
        <authorList>
            <person name="Zaccaron A."/>
            <person name="Stergiopoulos I."/>
        </authorList>
    </citation>
    <scope>NUCLEOTIDE SEQUENCE</scope>
    <source>
        <strain evidence="1">Race5_Kim</strain>
    </source>
</reference>
<sequence length="485" mass="54814">MSFYTCYAPGCPRRQQSHARLTNPCTGYCCSKFLNYHDEPLTQGDTSNVVPLNNPIHPLFHKSKFHRDIDYTLLETPLRLASLLLESPGALEYINTIAGGELYERRERKELGAFKRFWHKTTWGHVDAEGGSGGKISWSPIRKASKAQHVNGNALFQGVAKDVLQRLSRAVTEFRLSDPTTRGYNTKGETSASCEPDYRPMTARTVTAFPRGGTTTIIISRDKYTSLLNLRKRLRRGNFLSPSSHRHALRLAQFLIANAIVHEIGHSLCTLCCGWRPQLFHNEHPIGEAGFDLEYSIYDGVMGAMIAKFWTRCESYRQRDEECDVDMSVAQGLVLQEWPSWMMAGLYRYTGCSLSVLDECWEPFNQIDYRIPSRWLERLFDQVFWDVTVPRVGKKALHPPKVAAWVFALAKDKNGAPIKMACDVQHMVRPGFMADEHRRVLAEAMNIRIPAVRDDVVLAGPSNRIDGRVVASGVELRTCCGAGCR</sequence>
<dbReference type="RefSeq" id="XP_047762159.1">
    <property type="nucleotide sequence ID" value="XM_047905107.1"/>
</dbReference>
<evidence type="ECO:0000313" key="2">
    <source>
        <dbReference type="Proteomes" id="UP000756132"/>
    </source>
</evidence>
<organism evidence="1 2">
    <name type="scientific">Passalora fulva</name>
    <name type="common">Tomato leaf mold</name>
    <name type="synonym">Cladosporium fulvum</name>
    <dbReference type="NCBI Taxonomy" id="5499"/>
    <lineage>
        <taxon>Eukaryota</taxon>
        <taxon>Fungi</taxon>
        <taxon>Dikarya</taxon>
        <taxon>Ascomycota</taxon>
        <taxon>Pezizomycotina</taxon>
        <taxon>Dothideomycetes</taxon>
        <taxon>Dothideomycetidae</taxon>
        <taxon>Mycosphaerellales</taxon>
        <taxon>Mycosphaerellaceae</taxon>
        <taxon>Fulvia</taxon>
    </lineage>
</organism>
<dbReference type="GeneID" id="71985837"/>
<gene>
    <name evidence="1" type="ORF">CLAFUR5_05959</name>
</gene>
<dbReference type="AlphaFoldDB" id="A0A9Q8LI28"/>
<accession>A0A9Q8LI28</accession>